<sequence>MEQMDRKITRLEMQVGELIRILALLNERMIDIEARERGKVVSIHRRQPKMRI</sequence>
<organism evidence="1 2">
    <name type="scientific">Sporosarcina highlanderae</name>
    <dbReference type="NCBI Taxonomy" id="3035916"/>
    <lineage>
        <taxon>Bacteria</taxon>
        <taxon>Bacillati</taxon>
        <taxon>Bacillota</taxon>
        <taxon>Bacilli</taxon>
        <taxon>Bacillales</taxon>
        <taxon>Caryophanaceae</taxon>
        <taxon>Sporosarcina</taxon>
    </lineage>
</organism>
<protein>
    <submittedName>
        <fullName evidence="1">Uncharacterized protein</fullName>
    </submittedName>
</protein>
<dbReference type="Proteomes" id="UP001175097">
    <property type="component" value="Unassembled WGS sequence"/>
</dbReference>
<comment type="caution">
    <text evidence="1">The sequence shown here is derived from an EMBL/GenBank/DDBJ whole genome shotgun (WGS) entry which is preliminary data.</text>
</comment>
<proteinExistence type="predicted"/>
<dbReference type="EMBL" id="JAROCC010000001">
    <property type="protein sequence ID" value="MDN4605974.1"/>
    <property type="molecule type" value="Genomic_DNA"/>
</dbReference>
<evidence type="ECO:0000313" key="2">
    <source>
        <dbReference type="Proteomes" id="UP001175097"/>
    </source>
</evidence>
<accession>A0ABT8JLL8</accession>
<name>A0ABT8JLL8_9BACL</name>
<gene>
    <name evidence="1" type="ORF">P5G49_00600</name>
</gene>
<keyword evidence="2" id="KW-1185">Reference proteome</keyword>
<dbReference type="RefSeq" id="WP_301241503.1">
    <property type="nucleotide sequence ID" value="NZ_JAROCC010000001.1"/>
</dbReference>
<reference evidence="1" key="1">
    <citation type="submission" date="2023-03" db="EMBL/GenBank/DDBJ databases">
        <title>MT1 and MT2 Draft Genomes of Novel Species.</title>
        <authorList>
            <person name="Venkateswaran K."/>
        </authorList>
    </citation>
    <scope>NUCLEOTIDE SEQUENCE</scope>
    <source>
        <strain evidence="1">F6_3S_P_2</strain>
    </source>
</reference>
<evidence type="ECO:0000313" key="1">
    <source>
        <dbReference type="EMBL" id="MDN4605974.1"/>
    </source>
</evidence>